<dbReference type="Pfam" id="PF00643">
    <property type="entry name" value="zf-B_box"/>
    <property type="match status" value="1"/>
</dbReference>
<keyword evidence="6" id="KW-1185">Reference proteome</keyword>
<keyword evidence="1" id="KW-0479">Metal-binding</keyword>
<dbReference type="InterPro" id="IPR051051">
    <property type="entry name" value="E3_ubiq-ligase_TRIM/RNF"/>
</dbReference>
<feature type="domain" description="B box-type" evidence="4">
    <location>
        <begin position="75"/>
        <end position="112"/>
    </location>
</feature>
<dbReference type="SUPFAM" id="SSF57845">
    <property type="entry name" value="B-box zinc-binding domain"/>
    <property type="match status" value="1"/>
</dbReference>
<dbReference type="PANTHER" id="PTHR25465">
    <property type="entry name" value="B-BOX DOMAIN CONTAINING"/>
    <property type="match status" value="1"/>
</dbReference>
<reference evidence="5 6" key="1">
    <citation type="journal article" date="2021" name="Cell">
        <title>Tracing the genetic footprints of vertebrate landing in non-teleost ray-finned fishes.</title>
        <authorList>
            <person name="Bi X."/>
            <person name="Wang K."/>
            <person name="Yang L."/>
            <person name="Pan H."/>
            <person name="Jiang H."/>
            <person name="Wei Q."/>
            <person name="Fang M."/>
            <person name="Yu H."/>
            <person name="Zhu C."/>
            <person name="Cai Y."/>
            <person name="He Y."/>
            <person name="Gan X."/>
            <person name="Zeng H."/>
            <person name="Yu D."/>
            <person name="Zhu Y."/>
            <person name="Jiang H."/>
            <person name="Qiu Q."/>
            <person name="Yang H."/>
            <person name="Zhang Y.E."/>
            <person name="Wang W."/>
            <person name="Zhu M."/>
            <person name="He S."/>
            <person name="Zhang G."/>
        </authorList>
    </citation>
    <scope>NUCLEOTIDE SEQUENCE [LARGE SCALE GENOMIC DNA]</scope>
    <source>
        <strain evidence="5">Bchr_013</strain>
    </source>
</reference>
<dbReference type="CDD" id="cd19769">
    <property type="entry name" value="Bbox2_TRIM16-like"/>
    <property type="match status" value="1"/>
</dbReference>
<evidence type="ECO:0000313" key="5">
    <source>
        <dbReference type="EMBL" id="KAG2456323.1"/>
    </source>
</evidence>
<dbReference type="Gene3D" id="3.30.160.60">
    <property type="entry name" value="Classic Zinc Finger"/>
    <property type="match status" value="1"/>
</dbReference>
<gene>
    <name evidence="5" type="primary">Trim29_0</name>
    <name evidence="5" type="ORF">GTO96_0013064</name>
</gene>
<dbReference type="GO" id="GO:0008270">
    <property type="term" value="F:zinc ion binding"/>
    <property type="evidence" value="ECO:0007669"/>
    <property type="project" value="UniProtKB-KW"/>
</dbReference>
<dbReference type="InterPro" id="IPR000315">
    <property type="entry name" value="Znf_B-box"/>
</dbReference>
<dbReference type="Gene3D" id="4.10.830.40">
    <property type="match status" value="1"/>
</dbReference>
<name>A0A8X7WUT8_POLSE</name>
<dbReference type="EMBL" id="JAATIS010008602">
    <property type="protein sequence ID" value="KAG2456323.1"/>
    <property type="molecule type" value="Genomic_DNA"/>
</dbReference>
<dbReference type="PANTHER" id="PTHR25465:SF14">
    <property type="entry name" value="E3 UBIQUITIN-PROTEIN LIGASE TRIM65"/>
    <property type="match status" value="1"/>
</dbReference>
<dbReference type="AlphaFoldDB" id="A0A8X7WUT8"/>
<evidence type="ECO:0000256" key="1">
    <source>
        <dbReference type="ARBA" id="ARBA00022723"/>
    </source>
</evidence>
<evidence type="ECO:0000313" key="6">
    <source>
        <dbReference type="Proteomes" id="UP000886611"/>
    </source>
</evidence>
<sequence length="149" mass="17657">MLKWLKNTTIPSPFQKYAGPADVKCDYCASLKFWAMKTCLTYTPFLCEIHLQPHFTAKTLKNHKITELDIHLEKKLCVKYQNILDTSCKTDQMCICILCKVTEHNGHEFVDLEEETEKQKLLRATWSETKRKLEESEKTLEDMKRRRNR</sequence>
<keyword evidence="3" id="KW-0862">Zinc</keyword>
<evidence type="ECO:0000256" key="2">
    <source>
        <dbReference type="ARBA" id="ARBA00022771"/>
    </source>
</evidence>
<proteinExistence type="predicted"/>
<accession>A0A8X7WUT8</accession>
<organism evidence="5 6">
    <name type="scientific">Polypterus senegalus</name>
    <name type="common">Senegal bichir</name>
    <dbReference type="NCBI Taxonomy" id="55291"/>
    <lineage>
        <taxon>Eukaryota</taxon>
        <taxon>Metazoa</taxon>
        <taxon>Chordata</taxon>
        <taxon>Craniata</taxon>
        <taxon>Vertebrata</taxon>
        <taxon>Euteleostomi</taxon>
        <taxon>Actinopterygii</taxon>
        <taxon>Polypteriformes</taxon>
        <taxon>Polypteridae</taxon>
        <taxon>Polypterus</taxon>
    </lineage>
</organism>
<keyword evidence="2" id="KW-0863">Zinc-finger</keyword>
<dbReference type="Proteomes" id="UP000886611">
    <property type="component" value="Unassembled WGS sequence"/>
</dbReference>
<evidence type="ECO:0000256" key="3">
    <source>
        <dbReference type="ARBA" id="ARBA00022833"/>
    </source>
</evidence>
<evidence type="ECO:0000259" key="4">
    <source>
        <dbReference type="Pfam" id="PF00643"/>
    </source>
</evidence>
<protein>
    <submittedName>
        <fullName evidence="5">TRI29 protein</fullName>
    </submittedName>
</protein>
<feature type="non-terminal residue" evidence="5">
    <location>
        <position position="1"/>
    </location>
</feature>
<comment type="caution">
    <text evidence="5">The sequence shown here is derived from an EMBL/GenBank/DDBJ whole genome shotgun (WGS) entry which is preliminary data.</text>
</comment>
<feature type="non-terminal residue" evidence="5">
    <location>
        <position position="149"/>
    </location>
</feature>